<dbReference type="AlphaFoldDB" id="A0A914P516"/>
<reference evidence="4" key="1">
    <citation type="submission" date="2022-11" db="UniProtKB">
        <authorList>
            <consortium name="WormBaseParasite"/>
        </authorList>
    </citation>
    <scope>IDENTIFICATION</scope>
</reference>
<accession>A0A914P516</accession>
<proteinExistence type="predicted"/>
<dbReference type="InterPro" id="IPR001902">
    <property type="entry name" value="SLC26A/SulP_fam"/>
</dbReference>
<dbReference type="WBParaSite" id="PDA_v2.g12427.t1">
    <property type="protein sequence ID" value="PDA_v2.g12427.t1"/>
    <property type="gene ID" value="PDA_v2.g12427"/>
</dbReference>
<dbReference type="PROSITE" id="PS50801">
    <property type="entry name" value="STAS"/>
    <property type="match status" value="1"/>
</dbReference>
<feature type="domain" description="STAS" evidence="2">
    <location>
        <begin position="53"/>
        <end position="197"/>
    </location>
</feature>
<sequence>MVSFLATFFYDVSEGLLIAVGFALFTVIYRIQTPKSISLAKAPGTELYRDVKKYRKLETYENILILRYDAPLLFINSGKFVETATKLVAKEYFGDAEILNDMENNDDEEDKISLKKSSIQKGHERYLIVDLSTVSQIDQMGVEALKELHTEVAKLGTMVLIAAPKSPVRELFDACGFFSAVSKNLFFPSIHDAVLFAQSRMNL</sequence>
<keyword evidence="1" id="KW-0812">Transmembrane</keyword>
<evidence type="ECO:0000313" key="3">
    <source>
        <dbReference type="Proteomes" id="UP000887578"/>
    </source>
</evidence>
<dbReference type="InterPro" id="IPR002645">
    <property type="entry name" value="STAS_dom"/>
</dbReference>
<dbReference type="GO" id="GO:0055085">
    <property type="term" value="P:transmembrane transport"/>
    <property type="evidence" value="ECO:0007669"/>
    <property type="project" value="InterPro"/>
</dbReference>
<name>A0A914P516_9BILA</name>
<dbReference type="InterPro" id="IPR036513">
    <property type="entry name" value="STAS_dom_sf"/>
</dbReference>
<dbReference type="GO" id="GO:0016020">
    <property type="term" value="C:membrane"/>
    <property type="evidence" value="ECO:0007669"/>
    <property type="project" value="InterPro"/>
</dbReference>
<dbReference type="CDD" id="cd07042">
    <property type="entry name" value="STAS_SulP_like_sulfate_transporter"/>
    <property type="match status" value="1"/>
</dbReference>
<evidence type="ECO:0000313" key="4">
    <source>
        <dbReference type="WBParaSite" id="PDA_v2.g12427.t1"/>
    </source>
</evidence>
<evidence type="ECO:0000256" key="1">
    <source>
        <dbReference type="SAM" id="Phobius"/>
    </source>
</evidence>
<keyword evidence="1" id="KW-1133">Transmembrane helix</keyword>
<dbReference type="PANTHER" id="PTHR11814">
    <property type="entry name" value="SULFATE TRANSPORTER"/>
    <property type="match status" value="1"/>
</dbReference>
<protein>
    <submittedName>
        <fullName evidence="4">STAS domain-containing protein</fullName>
    </submittedName>
</protein>
<evidence type="ECO:0000259" key="2">
    <source>
        <dbReference type="PROSITE" id="PS50801"/>
    </source>
</evidence>
<dbReference type="Proteomes" id="UP000887578">
    <property type="component" value="Unplaced"/>
</dbReference>
<feature type="transmembrane region" description="Helical" evidence="1">
    <location>
        <begin position="12"/>
        <end position="31"/>
    </location>
</feature>
<keyword evidence="1" id="KW-0472">Membrane</keyword>
<organism evidence="3 4">
    <name type="scientific">Panagrolaimus davidi</name>
    <dbReference type="NCBI Taxonomy" id="227884"/>
    <lineage>
        <taxon>Eukaryota</taxon>
        <taxon>Metazoa</taxon>
        <taxon>Ecdysozoa</taxon>
        <taxon>Nematoda</taxon>
        <taxon>Chromadorea</taxon>
        <taxon>Rhabditida</taxon>
        <taxon>Tylenchina</taxon>
        <taxon>Panagrolaimomorpha</taxon>
        <taxon>Panagrolaimoidea</taxon>
        <taxon>Panagrolaimidae</taxon>
        <taxon>Panagrolaimus</taxon>
    </lineage>
</organism>
<dbReference type="SUPFAM" id="SSF52091">
    <property type="entry name" value="SpoIIaa-like"/>
    <property type="match status" value="1"/>
</dbReference>
<dbReference type="Gene3D" id="3.30.750.24">
    <property type="entry name" value="STAS domain"/>
    <property type="match status" value="1"/>
</dbReference>
<dbReference type="Pfam" id="PF01740">
    <property type="entry name" value="STAS"/>
    <property type="match status" value="1"/>
</dbReference>
<keyword evidence="3" id="KW-1185">Reference proteome</keyword>